<organism evidence="5 6">
    <name type="scientific">Senna tora</name>
    <dbReference type="NCBI Taxonomy" id="362788"/>
    <lineage>
        <taxon>Eukaryota</taxon>
        <taxon>Viridiplantae</taxon>
        <taxon>Streptophyta</taxon>
        <taxon>Embryophyta</taxon>
        <taxon>Tracheophyta</taxon>
        <taxon>Spermatophyta</taxon>
        <taxon>Magnoliopsida</taxon>
        <taxon>eudicotyledons</taxon>
        <taxon>Gunneridae</taxon>
        <taxon>Pentapetalae</taxon>
        <taxon>rosids</taxon>
        <taxon>fabids</taxon>
        <taxon>Fabales</taxon>
        <taxon>Fabaceae</taxon>
        <taxon>Caesalpinioideae</taxon>
        <taxon>Cassia clade</taxon>
        <taxon>Senna</taxon>
    </lineage>
</organism>
<evidence type="ECO:0000256" key="2">
    <source>
        <dbReference type="ARBA" id="ARBA00022448"/>
    </source>
</evidence>
<dbReference type="GO" id="GO:0008104">
    <property type="term" value="P:intracellular protein localization"/>
    <property type="evidence" value="ECO:0007669"/>
    <property type="project" value="TreeGrafter"/>
</dbReference>
<reference evidence="5" key="1">
    <citation type="submission" date="2020-09" db="EMBL/GenBank/DDBJ databases">
        <title>Genome-Enabled Discovery of Anthraquinone Biosynthesis in Senna tora.</title>
        <authorList>
            <person name="Kang S.-H."/>
            <person name="Pandey R.P."/>
            <person name="Lee C.-M."/>
            <person name="Sim J.-S."/>
            <person name="Jeong J.-T."/>
            <person name="Choi B.-S."/>
            <person name="Jung M."/>
            <person name="Ginzburg D."/>
            <person name="Zhao K."/>
            <person name="Won S.Y."/>
            <person name="Oh T.-J."/>
            <person name="Yu Y."/>
            <person name="Kim N.-H."/>
            <person name="Lee O.R."/>
            <person name="Lee T.-H."/>
            <person name="Bashyal P."/>
            <person name="Kim T.-S."/>
            <person name="Lee W.-H."/>
            <person name="Kawkins C."/>
            <person name="Kim C.-K."/>
            <person name="Kim J.S."/>
            <person name="Ahn B.O."/>
            <person name="Rhee S.Y."/>
            <person name="Sohng J.K."/>
        </authorList>
    </citation>
    <scope>NUCLEOTIDE SEQUENCE</scope>
    <source>
        <tissue evidence="5">Leaf</tissue>
    </source>
</reference>
<name>A0A834TC85_9FABA</name>
<dbReference type="InterPro" id="IPR032403">
    <property type="entry name" value="Exo84_C"/>
</dbReference>
<protein>
    <submittedName>
        <fullName evidence="5">Exocyst complex component EXO84B-like isoform X2</fullName>
    </submittedName>
</protein>
<dbReference type="InterPro" id="IPR042561">
    <property type="entry name" value="Exo84_C_1"/>
</dbReference>
<comment type="caution">
    <text evidence="5">The sequence shown here is derived from an EMBL/GenBank/DDBJ whole genome shotgun (WGS) entry which is preliminary data.</text>
</comment>
<sequence length="768" mass="86445">MEPSKFYFRDHHDFRNSMYSQHISNVITSVSSDPDSAIDIESMTGRGIKHLCSELLELKAASSEGLQKNIFANYSVFIRMLEEARGVEYEFVQLEKHFATHKKLVKELKDGIYPKLLSEETINSTFEDHIDTVPSAPGELEVHIDGVMEKLDVVLAENRIDEALDLLESADEFYRSIEDYSSDSETMLYGSLISERKSMFIQQLTQIVEYQKIAIPELQKALAGLCRLGDNQLAVRLLLKYYHSRIQTGIYNLQWSKSSSSEIYTRELAKFVFSVISQAASGFVILCGETSPHASELMVWSYEETKSLVTCLDKYIKSISEIRGRCLVSGIFGGESSSLAVGQLPEYCMLTNSDVLELLHSTRSLITCLHLPLAVFNQAIIEDISPLVALQMGGLVVSGLMNLFTQYNVILERALTSETSVTEKGSPRIKLAESLPQQVSVLANLSTIVQFLSIIVKSIFRGISYSDSHLMGNHSVVPQKELDDFLLFIGEGYDKLLYNFCQNFILNLMSNHSSHEFTPVIHNNDNCDANTIHSLIPSSVFQIFFLELRKLEQLSEEKVFEVDWLMDFLRELMEGMLIWVCNNKETYATGGDNMSSEPEHSKQFLLDVQFLVEIGMYGGYFSDDPLLLLTLMKSAFRSAGLDPFRDADKDGWAIDIASTTIRKLLEIENLSTIAGKNSQKDDISSSQNGTDAEEVVIEKDETEDAIEAEEFNPQEGSLDLLEYKKDYVEKGTQNITQTIIQLENTEFVNAAAAEHDETQIADPNIFHG</sequence>
<evidence type="ECO:0000313" key="6">
    <source>
        <dbReference type="Proteomes" id="UP000634136"/>
    </source>
</evidence>
<dbReference type="GO" id="GO:0006887">
    <property type="term" value="P:exocytosis"/>
    <property type="evidence" value="ECO:0007669"/>
    <property type="project" value="UniProtKB-KW"/>
</dbReference>
<keyword evidence="3" id="KW-0268">Exocytosis</keyword>
<dbReference type="InterPro" id="IPR016159">
    <property type="entry name" value="Cullin_repeat-like_dom_sf"/>
</dbReference>
<accession>A0A834TC85</accession>
<dbReference type="GO" id="GO:0006893">
    <property type="term" value="P:Golgi to plasma membrane transport"/>
    <property type="evidence" value="ECO:0007669"/>
    <property type="project" value="TreeGrafter"/>
</dbReference>
<gene>
    <name evidence="5" type="ORF">G2W53_023916</name>
</gene>
<keyword evidence="6" id="KW-1185">Reference proteome</keyword>
<dbReference type="Pfam" id="PF16528">
    <property type="entry name" value="Exo84_C"/>
    <property type="match status" value="1"/>
</dbReference>
<dbReference type="Gene3D" id="1.20.58.1210">
    <property type="entry name" value="Exo84p, N-terminal helical domain"/>
    <property type="match status" value="1"/>
</dbReference>
<evidence type="ECO:0000256" key="1">
    <source>
        <dbReference type="ARBA" id="ARBA00007210"/>
    </source>
</evidence>
<proteinExistence type="inferred from homology"/>
<dbReference type="SUPFAM" id="SSF74788">
    <property type="entry name" value="Cullin repeat-like"/>
    <property type="match status" value="1"/>
</dbReference>
<dbReference type="PANTHER" id="PTHR21426:SF13">
    <property type="entry name" value="OS08G0566700 PROTEIN"/>
    <property type="match status" value="1"/>
</dbReference>
<feature type="domain" description="Exocyst component Exo84 C-terminal" evidence="4">
    <location>
        <begin position="143"/>
        <end position="327"/>
    </location>
</feature>
<evidence type="ECO:0000256" key="3">
    <source>
        <dbReference type="ARBA" id="ARBA00022483"/>
    </source>
</evidence>
<dbReference type="EMBL" id="JAAIUW010000008">
    <property type="protein sequence ID" value="KAF7818461.1"/>
    <property type="molecule type" value="Genomic_DNA"/>
</dbReference>
<keyword evidence="2" id="KW-0813">Transport</keyword>
<dbReference type="OrthoDB" id="642193at2759"/>
<evidence type="ECO:0000259" key="4">
    <source>
        <dbReference type="Pfam" id="PF16528"/>
    </source>
</evidence>
<comment type="similarity">
    <text evidence="1">Belongs to the EXO84 family.</text>
</comment>
<dbReference type="Proteomes" id="UP000634136">
    <property type="component" value="Unassembled WGS sequence"/>
</dbReference>
<dbReference type="PANTHER" id="PTHR21426">
    <property type="entry name" value="EXOCYST COMPLEX COMPONENT 8"/>
    <property type="match status" value="1"/>
</dbReference>
<dbReference type="AlphaFoldDB" id="A0A834TC85"/>
<dbReference type="GO" id="GO:0000145">
    <property type="term" value="C:exocyst"/>
    <property type="evidence" value="ECO:0007669"/>
    <property type="project" value="InterPro"/>
</dbReference>
<evidence type="ECO:0000313" key="5">
    <source>
        <dbReference type="EMBL" id="KAF7818461.1"/>
    </source>
</evidence>
<dbReference type="InterPro" id="IPR033961">
    <property type="entry name" value="Exo84"/>
</dbReference>